<dbReference type="SUPFAM" id="SSF63829">
    <property type="entry name" value="Calcium-dependent phosphotriesterase"/>
    <property type="match status" value="2"/>
</dbReference>
<dbReference type="RefSeq" id="WP_176788084.1">
    <property type="nucleotide sequence ID" value="NZ_JABXWR010000001.1"/>
</dbReference>
<proteinExistence type="predicted"/>
<evidence type="ECO:0000313" key="1">
    <source>
        <dbReference type="EMBL" id="NVO66384.1"/>
    </source>
</evidence>
<accession>A0A7K4HMB1</accession>
<dbReference type="Proteomes" id="UP000570823">
    <property type="component" value="Unassembled WGS sequence"/>
</dbReference>
<dbReference type="AlphaFoldDB" id="A0A7K4HMB1"/>
<reference evidence="1 2" key="1">
    <citation type="submission" date="2020-06" db="EMBL/GenBank/DDBJ databases">
        <title>Methanofollis fontis sp. nov., a methanogen isolated from marine sediments near a cold seep at Four-Way Closure Ridge offshore southwestern Taiwan.</title>
        <authorList>
            <person name="Chen S.-C."/>
            <person name="Teng N.-H."/>
            <person name="Lin Y.-S."/>
            <person name="Lai M.-C."/>
            <person name="Chen H.-H."/>
            <person name="Wang C.-C."/>
        </authorList>
    </citation>
    <scope>NUCLEOTIDE SEQUENCE [LARGE SCALE GENOMIC DNA]</scope>
    <source>
        <strain evidence="1 2">DSM 2702</strain>
    </source>
</reference>
<gene>
    <name evidence="1" type="ORF">HWN36_03425</name>
</gene>
<keyword evidence="2" id="KW-1185">Reference proteome</keyword>
<organism evidence="1 2">
    <name type="scientific">Methanofollis tationis</name>
    <dbReference type="NCBI Taxonomy" id="81417"/>
    <lineage>
        <taxon>Archaea</taxon>
        <taxon>Methanobacteriati</taxon>
        <taxon>Methanobacteriota</taxon>
        <taxon>Stenosarchaea group</taxon>
        <taxon>Methanomicrobia</taxon>
        <taxon>Methanomicrobiales</taxon>
        <taxon>Methanomicrobiaceae</taxon>
        <taxon>Methanofollis</taxon>
    </lineage>
</organism>
<evidence type="ECO:0000313" key="2">
    <source>
        <dbReference type="Proteomes" id="UP000570823"/>
    </source>
</evidence>
<protein>
    <submittedName>
        <fullName evidence="1">Uncharacterized protein</fullName>
    </submittedName>
</protein>
<sequence>MHRSLIAIVLLLAALSPASASIVLFQPGTGGIATTSFNDCASGPEGEVFFATSAGLMLYNGTWTVYQAPLKDVPGTLLSNTVLSVEFGPDGLLRVGTSMGLQRFTGSGFETVGTQAALKNPSVIALQRWDDAIWAATPNGNVHRIEGDAWQWYRPFCDGPGCYAVDDMVLDPESSVLYCVSDKDGVWAIDANQTAGFCMVADNGLPLKGYSEAETDPLGGIYLFNRESVMHYRVPDGLEHILSAGDLGLHVGWINDVSAAPDGSLWIATDYGIFCWADGAVKDHIYRAHGIWSNVIKSVYLDATGRCWFSTQSAIGYYRPENQTMVRIPIAAPGA</sequence>
<name>A0A7K4HMB1_9EURY</name>
<dbReference type="OrthoDB" id="109066at2157"/>
<dbReference type="EMBL" id="JABXWR010000001">
    <property type="protein sequence ID" value="NVO66384.1"/>
    <property type="molecule type" value="Genomic_DNA"/>
</dbReference>
<comment type="caution">
    <text evidence="1">The sequence shown here is derived from an EMBL/GenBank/DDBJ whole genome shotgun (WGS) entry which is preliminary data.</text>
</comment>
<dbReference type="InterPro" id="IPR015943">
    <property type="entry name" value="WD40/YVTN_repeat-like_dom_sf"/>
</dbReference>
<dbReference type="Gene3D" id="2.130.10.10">
    <property type="entry name" value="YVTN repeat-like/Quinoprotein amine dehydrogenase"/>
    <property type="match status" value="2"/>
</dbReference>